<protein>
    <recommendedName>
        <fullName evidence="6">Type VI secretion protein, VC_A0107 family</fullName>
    </recommendedName>
</protein>
<evidence type="ECO:0000313" key="5">
    <source>
        <dbReference type="Proteomes" id="UP000254156"/>
    </source>
</evidence>
<dbReference type="STRING" id="28115.HQ47_04065"/>
<reference evidence="2 4" key="1">
    <citation type="submission" date="2014-09" db="EMBL/GenBank/DDBJ databases">
        <title>Draft Genome Sequence of Porphyromonas macacae COT-192_OH2859.</title>
        <authorList>
            <person name="Wallis C."/>
            <person name="Deusch O."/>
            <person name="O'Flynn C."/>
            <person name="Davis I."/>
            <person name="Horsfall A."/>
            <person name="Kirkwood N."/>
            <person name="Harris S."/>
            <person name="Eisen J.A."/>
            <person name="Coil D.A."/>
            <person name="Darling A.E."/>
            <person name="Jospin G."/>
            <person name="Alexiev A."/>
        </authorList>
    </citation>
    <scope>NUCLEOTIDE SEQUENCE [LARGE SCALE GENOMIC DNA]</scope>
    <source>
        <strain evidence="4">COT-192 OH2859</strain>
        <strain evidence="2">COT-192_OH2859</strain>
    </source>
</reference>
<name>A0A0A2E862_9PORP</name>
<proteinExistence type="predicted"/>
<dbReference type="EMBL" id="JRFA01000009">
    <property type="protein sequence ID" value="KGN75088.1"/>
    <property type="molecule type" value="Genomic_DNA"/>
</dbReference>
<dbReference type="AlphaFoldDB" id="A0A0A2E862"/>
<evidence type="ECO:0000313" key="4">
    <source>
        <dbReference type="Proteomes" id="UP000030103"/>
    </source>
</evidence>
<sequence length="154" mass="17303">MSILNYEIGGNEVKIDASEAIANIPENRTLLVEKLTADEPVNPETVEGLTTIEDVFAAFQPNIDVEFESAEGEPVKENFRFGNTADFGVKKMTENSRFLKNLSIQKGFYENLVKQLRTNKVLQRALENPESKQAIIDALTQLRNELKESSAQQK</sequence>
<feature type="coiled-coil region" evidence="1">
    <location>
        <begin position="99"/>
        <end position="152"/>
    </location>
</feature>
<dbReference type="Proteomes" id="UP000254156">
    <property type="component" value="Unassembled WGS sequence"/>
</dbReference>
<gene>
    <name evidence="2" type="ORF">HQ47_04065</name>
    <name evidence="3" type="ORF">NCTC11632_01380</name>
</gene>
<keyword evidence="1" id="KW-0175">Coiled coil</keyword>
<keyword evidence="4" id="KW-1185">Reference proteome</keyword>
<evidence type="ECO:0008006" key="6">
    <source>
        <dbReference type="Google" id="ProtNLM"/>
    </source>
</evidence>
<accession>A0A0A2E862</accession>
<dbReference type="RefSeq" id="WP_025004134.1">
    <property type="nucleotide sequence ID" value="NZ_JASBZX010000001.1"/>
</dbReference>
<evidence type="ECO:0000313" key="2">
    <source>
        <dbReference type="EMBL" id="KGN75088.1"/>
    </source>
</evidence>
<evidence type="ECO:0000256" key="1">
    <source>
        <dbReference type="SAM" id="Coils"/>
    </source>
</evidence>
<evidence type="ECO:0000313" key="3">
    <source>
        <dbReference type="EMBL" id="SUB89278.1"/>
    </source>
</evidence>
<organism evidence="2 4">
    <name type="scientific">Porphyromonas macacae</name>
    <dbReference type="NCBI Taxonomy" id="28115"/>
    <lineage>
        <taxon>Bacteria</taxon>
        <taxon>Pseudomonadati</taxon>
        <taxon>Bacteroidota</taxon>
        <taxon>Bacteroidia</taxon>
        <taxon>Bacteroidales</taxon>
        <taxon>Porphyromonadaceae</taxon>
        <taxon>Porphyromonas</taxon>
    </lineage>
</organism>
<reference evidence="3 5" key="2">
    <citation type="submission" date="2018-06" db="EMBL/GenBank/DDBJ databases">
        <authorList>
            <consortium name="Pathogen Informatics"/>
            <person name="Doyle S."/>
        </authorList>
    </citation>
    <scope>NUCLEOTIDE SEQUENCE [LARGE SCALE GENOMIC DNA]</scope>
    <source>
        <strain evidence="3 5">NCTC11632</strain>
    </source>
</reference>
<dbReference type="OrthoDB" id="761425at2"/>
<dbReference type="EMBL" id="UGTF01000002">
    <property type="protein sequence ID" value="SUB89278.1"/>
    <property type="molecule type" value="Genomic_DNA"/>
</dbReference>
<dbReference type="Proteomes" id="UP000030103">
    <property type="component" value="Unassembled WGS sequence"/>
</dbReference>